<evidence type="ECO:0008006" key="3">
    <source>
        <dbReference type="Google" id="ProtNLM"/>
    </source>
</evidence>
<protein>
    <recommendedName>
        <fullName evidence="3">DDE Tnp4 domain-containing protein</fullName>
    </recommendedName>
</protein>
<comment type="caution">
    <text evidence="1">The sequence shown here is derived from an EMBL/GenBank/DDBJ whole genome shotgun (WGS) entry which is preliminary data.</text>
</comment>
<keyword evidence="2" id="KW-1185">Reference proteome</keyword>
<organism evidence="1 2">
    <name type="scientific">Mucuna pruriens</name>
    <name type="common">Velvet bean</name>
    <name type="synonym">Dolichos pruriens</name>
    <dbReference type="NCBI Taxonomy" id="157652"/>
    <lineage>
        <taxon>Eukaryota</taxon>
        <taxon>Viridiplantae</taxon>
        <taxon>Streptophyta</taxon>
        <taxon>Embryophyta</taxon>
        <taxon>Tracheophyta</taxon>
        <taxon>Spermatophyta</taxon>
        <taxon>Magnoliopsida</taxon>
        <taxon>eudicotyledons</taxon>
        <taxon>Gunneridae</taxon>
        <taxon>Pentapetalae</taxon>
        <taxon>rosids</taxon>
        <taxon>fabids</taxon>
        <taxon>Fabales</taxon>
        <taxon>Fabaceae</taxon>
        <taxon>Papilionoideae</taxon>
        <taxon>50 kb inversion clade</taxon>
        <taxon>NPAAA clade</taxon>
        <taxon>indigoferoid/millettioid clade</taxon>
        <taxon>Phaseoleae</taxon>
        <taxon>Mucuna</taxon>
    </lineage>
</organism>
<feature type="non-terminal residue" evidence="1">
    <location>
        <position position="1"/>
    </location>
</feature>
<dbReference type="EMBL" id="QJKJ01007489">
    <property type="protein sequence ID" value="RDX83012.1"/>
    <property type="molecule type" value="Genomic_DNA"/>
</dbReference>
<gene>
    <name evidence="1" type="ORF">CR513_36129</name>
</gene>
<reference evidence="1" key="1">
    <citation type="submission" date="2018-05" db="EMBL/GenBank/DDBJ databases">
        <title>Draft genome of Mucuna pruriens seed.</title>
        <authorList>
            <person name="Nnadi N.E."/>
            <person name="Vos R."/>
            <person name="Hasami M.H."/>
            <person name="Devisetty U.K."/>
            <person name="Aguiy J.C."/>
        </authorList>
    </citation>
    <scope>NUCLEOTIDE SEQUENCE [LARGE SCALE GENOMIC DNA]</scope>
    <source>
        <strain evidence="1">JCA_2017</strain>
    </source>
</reference>
<dbReference type="AlphaFoldDB" id="A0A371FXJ1"/>
<dbReference type="Proteomes" id="UP000257109">
    <property type="component" value="Unassembled WGS sequence"/>
</dbReference>
<accession>A0A371FXJ1</accession>
<proteinExistence type="predicted"/>
<evidence type="ECO:0000313" key="2">
    <source>
        <dbReference type="Proteomes" id="UP000257109"/>
    </source>
</evidence>
<evidence type="ECO:0000313" key="1">
    <source>
        <dbReference type="EMBL" id="RDX83012.1"/>
    </source>
</evidence>
<sequence length="73" mass="8354">MIIADSNIYFTFVVVEWKGTLHNARILDYAFTILNMNFLHSPLNKCYLVDVGYSTPMECTLVPSCTTERNFAV</sequence>
<name>A0A371FXJ1_MUCPR</name>
<dbReference type="OrthoDB" id="1713174at2759"/>